<evidence type="ECO:0000313" key="3">
    <source>
        <dbReference type="Proteomes" id="UP000515369"/>
    </source>
</evidence>
<proteinExistence type="predicted"/>
<dbReference type="PANTHER" id="PTHR11895">
    <property type="entry name" value="TRANSAMIDASE"/>
    <property type="match status" value="1"/>
</dbReference>
<sequence>MKQRLLLFGCCIGSFLFGAFITNDDPKKPLTSEMVEVASRVFDLDFTPAERDSMLDNLNNARKNYEALRKIDLPNDIAPALYFNPLPAGFTMPTGASSFKESVLGKVTLPANRDELAFYSVGQLGQLIRTKQISSVELTKFFLNRLKTYDPKLHCVITLTEDLALSQAKRADDELKAGKYRGPLHGIPYGAKDLLAKKGYKTTWGAMPYKDQTIDLDATVIQRLEKAGAVLCGKMTLGALAMGDVWYGGMTRNPWNTDNGSSGSSAGSASSVSAGLLPFAIGTETLGSIVSPSTVCGTTGLRPTFGRVSRHGAMALSWSMDKIGPITRSVEDCALVFNAIYGPDGNDPTVMAAPFRYAPLASLKGTRIGYVKKAFENNYPNRANDSLTLQTLRTLGAELVPFDLPTSVPPGRISFLLTVEAAAAFDELTRSGRDDLMVRQGKGAWPNSFRSARFVPAVEYIQANRARTKLINEMAAQLKAAKIDVYVSPVYSGSNLTLTNLTGHPCVVLPNGFTKQNLPTSITFMGQLFEEGKVLAVAKAYQDATDWHKKHPVLQ</sequence>
<feature type="domain" description="Amidase" evidence="1">
    <location>
        <begin position="137"/>
        <end position="492"/>
    </location>
</feature>
<dbReference type="KEGG" id="sfol:H3H32_00900"/>
<dbReference type="Gene3D" id="3.90.1300.10">
    <property type="entry name" value="Amidase signature (AS) domain"/>
    <property type="match status" value="1"/>
</dbReference>
<accession>A0A7G5GXG8</accession>
<dbReference type="SUPFAM" id="SSF75304">
    <property type="entry name" value="Amidase signature (AS) enzymes"/>
    <property type="match status" value="1"/>
</dbReference>
<dbReference type="Proteomes" id="UP000515369">
    <property type="component" value="Chromosome"/>
</dbReference>
<evidence type="ECO:0000259" key="1">
    <source>
        <dbReference type="Pfam" id="PF01425"/>
    </source>
</evidence>
<evidence type="ECO:0000313" key="2">
    <source>
        <dbReference type="EMBL" id="QMW03560.1"/>
    </source>
</evidence>
<dbReference type="InterPro" id="IPR036928">
    <property type="entry name" value="AS_sf"/>
</dbReference>
<dbReference type="InterPro" id="IPR023631">
    <property type="entry name" value="Amidase_dom"/>
</dbReference>
<dbReference type="GO" id="GO:0050567">
    <property type="term" value="F:glutaminyl-tRNA synthase (glutamine-hydrolyzing) activity"/>
    <property type="evidence" value="ECO:0007669"/>
    <property type="project" value="TreeGrafter"/>
</dbReference>
<gene>
    <name evidence="2" type="ORF">H3H32_00900</name>
</gene>
<name>A0A7G5GXG8_9BACT</name>
<keyword evidence="3" id="KW-1185">Reference proteome</keyword>
<protein>
    <submittedName>
        <fullName evidence="2">Amidase</fullName>
    </submittedName>
</protein>
<dbReference type="PANTHER" id="PTHR11895:SF73">
    <property type="entry name" value="AMIDASE FAMILY PROTEIN"/>
    <property type="match status" value="1"/>
</dbReference>
<dbReference type="RefSeq" id="WP_182460817.1">
    <property type="nucleotide sequence ID" value="NZ_CP059732.1"/>
</dbReference>
<dbReference type="InterPro" id="IPR000120">
    <property type="entry name" value="Amidase"/>
</dbReference>
<organism evidence="2 3">
    <name type="scientific">Spirosoma foliorum</name>
    <dbReference type="NCBI Taxonomy" id="2710596"/>
    <lineage>
        <taxon>Bacteria</taxon>
        <taxon>Pseudomonadati</taxon>
        <taxon>Bacteroidota</taxon>
        <taxon>Cytophagia</taxon>
        <taxon>Cytophagales</taxon>
        <taxon>Cytophagaceae</taxon>
        <taxon>Spirosoma</taxon>
    </lineage>
</organism>
<dbReference type="AlphaFoldDB" id="A0A7G5GXG8"/>
<dbReference type="Pfam" id="PF01425">
    <property type="entry name" value="Amidase"/>
    <property type="match status" value="1"/>
</dbReference>
<reference evidence="2 3" key="1">
    <citation type="submission" date="2020-07" db="EMBL/GenBank/DDBJ databases">
        <title>Spirosoma foliorum sp. nov., isolated from the leaves on the Nejang mountain Korea, Republic of.</title>
        <authorList>
            <person name="Ho H."/>
            <person name="Lee Y.-J."/>
            <person name="Nurcahyanto D.-A."/>
            <person name="Kim S.-G."/>
        </authorList>
    </citation>
    <scope>NUCLEOTIDE SEQUENCE [LARGE SCALE GENOMIC DNA]</scope>
    <source>
        <strain evidence="2 3">PL0136</strain>
    </source>
</reference>
<dbReference type="EMBL" id="CP059732">
    <property type="protein sequence ID" value="QMW03560.1"/>
    <property type="molecule type" value="Genomic_DNA"/>
</dbReference>